<proteinExistence type="predicted"/>
<evidence type="ECO:0000313" key="2">
    <source>
        <dbReference type="Proteomes" id="UP000635606"/>
    </source>
</evidence>
<comment type="caution">
    <text evidence="1">The sequence shown here is derived from an EMBL/GenBank/DDBJ whole genome shotgun (WGS) entry which is preliminary data.</text>
</comment>
<dbReference type="Proteomes" id="UP000635606">
    <property type="component" value="Unassembled WGS sequence"/>
</dbReference>
<gene>
    <name evidence="1" type="ORF">Voc01_046200</name>
</gene>
<keyword evidence="2" id="KW-1185">Reference proteome</keyword>
<dbReference type="AlphaFoldDB" id="A0A8J4ECP1"/>
<organism evidence="1 2">
    <name type="scientific">Virgisporangium ochraceum</name>
    <dbReference type="NCBI Taxonomy" id="65505"/>
    <lineage>
        <taxon>Bacteria</taxon>
        <taxon>Bacillati</taxon>
        <taxon>Actinomycetota</taxon>
        <taxon>Actinomycetes</taxon>
        <taxon>Micromonosporales</taxon>
        <taxon>Micromonosporaceae</taxon>
        <taxon>Virgisporangium</taxon>
    </lineage>
</organism>
<name>A0A8J4ECP1_9ACTN</name>
<accession>A0A8J4ECP1</accession>
<sequence>MTRLTIVVPDDLAERIRAAAGGNVSAWLVEVARDALLRREAAAIAAFEAQEAVRSNDGWDEERFAA</sequence>
<dbReference type="RefSeq" id="WP_203929624.1">
    <property type="nucleotide sequence ID" value="NZ_BOPH01000068.1"/>
</dbReference>
<protein>
    <submittedName>
        <fullName evidence="1">Uncharacterized protein</fullName>
    </submittedName>
</protein>
<dbReference type="EMBL" id="BOPH01000068">
    <property type="protein sequence ID" value="GIJ69703.1"/>
    <property type="molecule type" value="Genomic_DNA"/>
</dbReference>
<reference evidence="1" key="1">
    <citation type="submission" date="2021-01" db="EMBL/GenBank/DDBJ databases">
        <title>Whole genome shotgun sequence of Virgisporangium ochraceum NBRC 16418.</title>
        <authorList>
            <person name="Komaki H."/>
            <person name="Tamura T."/>
        </authorList>
    </citation>
    <scope>NUCLEOTIDE SEQUENCE</scope>
    <source>
        <strain evidence="1">NBRC 16418</strain>
    </source>
</reference>
<evidence type="ECO:0000313" key="1">
    <source>
        <dbReference type="EMBL" id="GIJ69703.1"/>
    </source>
</evidence>